<keyword evidence="11" id="KW-0411">Iron-sulfur</keyword>
<comment type="catalytic activity">
    <reaction evidence="1 14">
        <text>Hydrolyzes free adenine bases from 7,8-dihydro-8-oxoguanine:adenine mismatched double-stranded DNA, leaving an apurinic site.</text>
        <dbReference type="EC" id="3.2.2.31"/>
    </reaction>
</comment>
<dbReference type="InterPro" id="IPR029119">
    <property type="entry name" value="MutY_C"/>
</dbReference>
<dbReference type="PROSITE" id="PS01155">
    <property type="entry name" value="ENDONUCLEASE_III_2"/>
    <property type="match status" value="1"/>
</dbReference>
<dbReference type="Pfam" id="PF14815">
    <property type="entry name" value="NUDIX_4"/>
    <property type="match status" value="1"/>
</dbReference>
<dbReference type="SMART" id="SM00478">
    <property type="entry name" value="ENDO3c"/>
    <property type="match status" value="1"/>
</dbReference>
<dbReference type="InterPro" id="IPR044298">
    <property type="entry name" value="MIG/MutY"/>
</dbReference>
<evidence type="ECO:0000256" key="9">
    <source>
        <dbReference type="ARBA" id="ARBA00022801"/>
    </source>
</evidence>
<dbReference type="Pfam" id="PF00633">
    <property type="entry name" value="HHH"/>
    <property type="match status" value="1"/>
</dbReference>
<evidence type="ECO:0000256" key="14">
    <source>
        <dbReference type="RuleBase" id="RU365096"/>
    </source>
</evidence>
<dbReference type="SUPFAM" id="SSF48150">
    <property type="entry name" value="DNA-glycosylase"/>
    <property type="match status" value="1"/>
</dbReference>
<dbReference type="CDD" id="cd03431">
    <property type="entry name" value="NUDIX_DNA_Glycosylase_C-MutY"/>
    <property type="match status" value="1"/>
</dbReference>
<proteinExistence type="inferred from homology"/>
<dbReference type="InterPro" id="IPR004036">
    <property type="entry name" value="Endonuclease-III-like_CS2"/>
</dbReference>
<sequence length="359" mass="39099">MVASPDRPRKPRPTPDPGDLLDWYDRNRRVLPWRAAPGETPDPYRVWLSEIMLQQTTVRAVKPYFERFLGLFPTVHALAEAESEAVMRAWAGLGYYFRARNLHACAKAVVERFGGRFPAEEEALRSLPGVGPYTAAAIAAIAFDRRAVVVDGNVERVVTRLFAVEEALPRAKPVVRALTDGLTPARRPGDFAQAMMDLGATICSPRAPACGLCPFREPCAAREAGAAETYPRKERKAAGAPRRGAAFVALREDGAILLRTRPPKGLLGGMAEVPGSAWAADYDPRDALRDAPLAAPWRVAPGVVEHVFTHFPLSLTVLVAAVPEETPAPEGARWTRLEKLGEEALPNLMRKVVAHVLGG</sequence>
<gene>
    <name evidence="16" type="primary">mutY</name>
    <name evidence="16" type="ORF">NK718_12090</name>
</gene>
<keyword evidence="17" id="KW-1185">Reference proteome</keyword>
<dbReference type="EMBL" id="JANCLU010000010">
    <property type="protein sequence ID" value="MCP8939260.1"/>
    <property type="molecule type" value="Genomic_DNA"/>
</dbReference>
<keyword evidence="6" id="KW-0004">4Fe-4S</keyword>
<evidence type="ECO:0000256" key="12">
    <source>
        <dbReference type="ARBA" id="ARBA00023204"/>
    </source>
</evidence>
<dbReference type="CDD" id="cd00056">
    <property type="entry name" value="ENDO3c"/>
    <property type="match status" value="1"/>
</dbReference>
<evidence type="ECO:0000256" key="6">
    <source>
        <dbReference type="ARBA" id="ARBA00022485"/>
    </source>
</evidence>
<dbReference type="RefSeq" id="WP_254742395.1">
    <property type="nucleotide sequence ID" value="NZ_JANCLU010000010.1"/>
</dbReference>
<dbReference type="InterPro" id="IPR011257">
    <property type="entry name" value="DNA_glycosylase"/>
</dbReference>
<comment type="function">
    <text evidence="2">Adenine glycosylase active on G-A mispairs. MutY also corrects error-prone DNA synthesis past GO lesions which are due to the oxidatively damaged form of guanine: 7,8-dihydro-8-oxoguanine (8-oxo-dGTP).</text>
</comment>
<comment type="cofactor">
    <cofactor evidence="14">
        <name>[4Fe-4S] cluster</name>
        <dbReference type="ChEBI" id="CHEBI:49883"/>
    </cofactor>
    <text evidence="14">Binds 1 [4Fe-4S] cluster.</text>
</comment>
<keyword evidence="7" id="KW-0479">Metal-binding</keyword>
<name>A0ABT1LEU6_9HYPH</name>
<dbReference type="Gene3D" id="1.10.1670.10">
    <property type="entry name" value="Helix-hairpin-Helix base-excision DNA repair enzymes (C-terminal)"/>
    <property type="match status" value="1"/>
</dbReference>
<feature type="domain" description="HhH-GPD" evidence="15">
    <location>
        <begin position="52"/>
        <end position="201"/>
    </location>
</feature>
<dbReference type="SUPFAM" id="SSF55811">
    <property type="entry name" value="Nudix"/>
    <property type="match status" value="1"/>
</dbReference>
<comment type="caution">
    <text evidence="16">The sequence shown here is derived from an EMBL/GenBank/DDBJ whole genome shotgun (WGS) entry which is preliminary data.</text>
</comment>
<keyword evidence="9" id="KW-0378">Hydrolase</keyword>
<evidence type="ECO:0000256" key="5">
    <source>
        <dbReference type="ARBA" id="ARBA00022023"/>
    </source>
</evidence>
<evidence type="ECO:0000256" key="8">
    <source>
        <dbReference type="ARBA" id="ARBA00022763"/>
    </source>
</evidence>
<evidence type="ECO:0000259" key="15">
    <source>
        <dbReference type="SMART" id="SM00478"/>
    </source>
</evidence>
<protein>
    <recommendedName>
        <fullName evidence="5 14">Adenine DNA glycosylase</fullName>
        <ecNumber evidence="4 14">3.2.2.31</ecNumber>
    </recommendedName>
</protein>
<dbReference type="Gene3D" id="1.10.340.30">
    <property type="entry name" value="Hypothetical protein, domain 2"/>
    <property type="match status" value="1"/>
</dbReference>
<dbReference type="Proteomes" id="UP001205890">
    <property type="component" value="Unassembled WGS sequence"/>
</dbReference>
<dbReference type="Gene3D" id="3.90.79.10">
    <property type="entry name" value="Nucleoside Triphosphate Pyrophosphohydrolase"/>
    <property type="match status" value="1"/>
</dbReference>
<dbReference type="InterPro" id="IPR015797">
    <property type="entry name" value="NUDIX_hydrolase-like_dom_sf"/>
</dbReference>
<keyword evidence="13 14" id="KW-0326">Glycosidase</keyword>
<organism evidence="16 17">
    <name type="scientific">Alsobacter ponti</name>
    <dbReference type="NCBI Taxonomy" id="2962936"/>
    <lineage>
        <taxon>Bacteria</taxon>
        <taxon>Pseudomonadati</taxon>
        <taxon>Pseudomonadota</taxon>
        <taxon>Alphaproteobacteria</taxon>
        <taxon>Hyphomicrobiales</taxon>
        <taxon>Alsobacteraceae</taxon>
        <taxon>Alsobacter</taxon>
    </lineage>
</organism>
<keyword evidence="10 14" id="KW-0408">Iron</keyword>
<evidence type="ECO:0000256" key="11">
    <source>
        <dbReference type="ARBA" id="ARBA00023014"/>
    </source>
</evidence>
<keyword evidence="8 14" id="KW-0227">DNA damage</keyword>
<dbReference type="InterPro" id="IPR005760">
    <property type="entry name" value="A/G_AdeGlyc_MutY"/>
</dbReference>
<evidence type="ECO:0000256" key="7">
    <source>
        <dbReference type="ARBA" id="ARBA00022723"/>
    </source>
</evidence>
<dbReference type="PANTHER" id="PTHR42944:SF1">
    <property type="entry name" value="ADENINE DNA GLYCOSYLASE"/>
    <property type="match status" value="1"/>
</dbReference>
<evidence type="ECO:0000313" key="16">
    <source>
        <dbReference type="EMBL" id="MCP8939260.1"/>
    </source>
</evidence>
<dbReference type="InterPro" id="IPR000445">
    <property type="entry name" value="HhH_motif"/>
</dbReference>
<evidence type="ECO:0000256" key="13">
    <source>
        <dbReference type="ARBA" id="ARBA00023295"/>
    </source>
</evidence>
<reference evidence="16 17" key="1">
    <citation type="submission" date="2022-07" db="EMBL/GenBank/DDBJ databases">
        <authorList>
            <person name="Li W.-J."/>
            <person name="Deng Q.-Q."/>
        </authorList>
    </citation>
    <scope>NUCLEOTIDE SEQUENCE [LARGE SCALE GENOMIC DNA]</scope>
    <source>
        <strain evidence="16 17">SYSU M60028</strain>
    </source>
</reference>
<dbReference type="PANTHER" id="PTHR42944">
    <property type="entry name" value="ADENINE DNA GLYCOSYLASE"/>
    <property type="match status" value="1"/>
</dbReference>
<dbReference type="NCBIfam" id="TIGR01084">
    <property type="entry name" value="mutY"/>
    <property type="match status" value="1"/>
</dbReference>
<evidence type="ECO:0000256" key="1">
    <source>
        <dbReference type="ARBA" id="ARBA00000843"/>
    </source>
</evidence>
<dbReference type="InterPro" id="IPR003265">
    <property type="entry name" value="HhH-GPD_domain"/>
</dbReference>
<accession>A0ABT1LEU6</accession>
<comment type="similarity">
    <text evidence="3 14">Belongs to the Nth/MutY family.</text>
</comment>
<evidence type="ECO:0000256" key="4">
    <source>
        <dbReference type="ARBA" id="ARBA00012045"/>
    </source>
</evidence>
<dbReference type="EC" id="3.2.2.31" evidence="4 14"/>
<keyword evidence="12" id="KW-0234">DNA repair</keyword>
<evidence type="ECO:0000256" key="10">
    <source>
        <dbReference type="ARBA" id="ARBA00023004"/>
    </source>
</evidence>
<evidence type="ECO:0000313" key="17">
    <source>
        <dbReference type="Proteomes" id="UP001205890"/>
    </source>
</evidence>
<evidence type="ECO:0000256" key="2">
    <source>
        <dbReference type="ARBA" id="ARBA00002933"/>
    </source>
</evidence>
<dbReference type="Pfam" id="PF00730">
    <property type="entry name" value="HhH-GPD"/>
    <property type="match status" value="1"/>
</dbReference>
<dbReference type="InterPro" id="IPR023170">
    <property type="entry name" value="HhH_base_excis_C"/>
</dbReference>
<evidence type="ECO:0000256" key="3">
    <source>
        <dbReference type="ARBA" id="ARBA00008343"/>
    </source>
</evidence>